<dbReference type="PANTHER" id="PTHR34191">
    <property type="entry name" value="LATE EMBRYOGENESIS ABUNDANT PROTEIN (LEA) FAMILY PROTEIN"/>
    <property type="match status" value="1"/>
</dbReference>
<name>A0AAW2SVK4_9LAMI</name>
<feature type="compositionally biased region" description="Polar residues" evidence="1">
    <location>
        <begin position="93"/>
        <end position="106"/>
    </location>
</feature>
<feature type="region of interest" description="Disordered" evidence="1">
    <location>
        <begin position="1"/>
        <end position="125"/>
    </location>
</feature>
<accession>A0AAW2SVK4</accession>
<gene>
    <name evidence="2" type="ORF">Scaly_0116500</name>
</gene>
<dbReference type="EMBL" id="JACGWM010000001">
    <property type="protein sequence ID" value="KAL0396681.1"/>
    <property type="molecule type" value="Genomic_DNA"/>
</dbReference>
<organism evidence="2">
    <name type="scientific">Sesamum calycinum</name>
    <dbReference type="NCBI Taxonomy" id="2727403"/>
    <lineage>
        <taxon>Eukaryota</taxon>
        <taxon>Viridiplantae</taxon>
        <taxon>Streptophyta</taxon>
        <taxon>Embryophyta</taxon>
        <taxon>Tracheophyta</taxon>
        <taxon>Spermatophyta</taxon>
        <taxon>Magnoliopsida</taxon>
        <taxon>eudicotyledons</taxon>
        <taxon>Gunneridae</taxon>
        <taxon>Pentapetalae</taxon>
        <taxon>asterids</taxon>
        <taxon>lamiids</taxon>
        <taxon>Lamiales</taxon>
        <taxon>Pedaliaceae</taxon>
        <taxon>Sesamum</taxon>
    </lineage>
</organism>
<dbReference type="PANTHER" id="PTHR34191:SF23">
    <property type="entry name" value="ABA-INDUCIBLE PROTEIN-LIKE"/>
    <property type="match status" value="1"/>
</dbReference>
<evidence type="ECO:0000313" key="2">
    <source>
        <dbReference type="EMBL" id="KAL0396681.1"/>
    </source>
</evidence>
<feature type="compositionally biased region" description="Basic and acidic residues" evidence="1">
    <location>
        <begin position="34"/>
        <end position="48"/>
    </location>
</feature>
<reference evidence="2" key="2">
    <citation type="journal article" date="2024" name="Plant">
        <title>Genomic evolution and insights into agronomic trait innovations of Sesamum species.</title>
        <authorList>
            <person name="Miao H."/>
            <person name="Wang L."/>
            <person name="Qu L."/>
            <person name="Liu H."/>
            <person name="Sun Y."/>
            <person name="Le M."/>
            <person name="Wang Q."/>
            <person name="Wei S."/>
            <person name="Zheng Y."/>
            <person name="Lin W."/>
            <person name="Duan Y."/>
            <person name="Cao H."/>
            <person name="Xiong S."/>
            <person name="Wang X."/>
            <person name="Wei L."/>
            <person name="Li C."/>
            <person name="Ma Q."/>
            <person name="Ju M."/>
            <person name="Zhao R."/>
            <person name="Li G."/>
            <person name="Mu C."/>
            <person name="Tian Q."/>
            <person name="Mei H."/>
            <person name="Zhang T."/>
            <person name="Gao T."/>
            <person name="Zhang H."/>
        </authorList>
    </citation>
    <scope>NUCLEOTIDE SEQUENCE</scope>
    <source>
        <strain evidence="2">KEN8</strain>
    </source>
</reference>
<comment type="caution">
    <text evidence="2">The sequence shown here is derived from an EMBL/GenBank/DDBJ whole genome shotgun (WGS) entry which is preliminary data.</text>
</comment>
<protein>
    <submittedName>
        <fullName evidence="2">Uncharacterized protein</fullName>
    </submittedName>
</protein>
<feature type="compositionally biased region" description="Polar residues" evidence="1">
    <location>
        <begin position="63"/>
        <end position="83"/>
    </location>
</feature>
<sequence length="125" mass="13295">MMECQEVVSPRASRHRAAGPRPARGTELGSGHNLELESASRRCLEMVRHGAGLEAPPQKKNMDSSQSISHKAGQVQGQAQEKGSQMMEKAGNAAQSAKESMQQAGEQMQAKAQGAVDAVKDAINK</sequence>
<reference evidence="2" key="1">
    <citation type="submission" date="2020-06" db="EMBL/GenBank/DDBJ databases">
        <authorList>
            <person name="Li T."/>
            <person name="Hu X."/>
            <person name="Zhang T."/>
            <person name="Song X."/>
            <person name="Zhang H."/>
            <person name="Dai N."/>
            <person name="Sheng W."/>
            <person name="Hou X."/>
            <person name="Wei L."/>
        </authorList>
    </citation>
    <scope>NUCLEOTIDE SEQUENCE</scope>
    <source>
        <strain evidence="2">KEN8</strain>
        <tissue evidence="2">Leaf</tissue>
    </source>
</reference>
<dbReference type="InterPro" id="IPR039624">
    <property type="entry name" value="LEA1/2/D7/KIN2"/>
</dbReference>
<dbReference type="AlphaFoldDB" id="A0AAW2SVK4"/>
<evidence type="ECO:0000256" key="1">
    <source>
        <dbReference type="SAM" id="MobiDB-lite"/>
    </source>
</evidence>
<proteinExistence type="predicted"/>